<dbReference type="Proteomes" id="UP000501237">
    <property type="component" value="Chromosome"/>
</dbReference>
<dbReference type="Proteomes" id="UP001273935">
    <property type="component" value="Unassembled WGS sequence"/>
</dbReference>
<dbReference type="EMBL" id="WTFN01000031">
    <property type="protein sequence ID" value="MWK57174.1"/>
    <property type="molecule type" value="Genomic_DNA"/>
</dbReference>
<accession>A0A1I0UK66</accession>
<dbReference type="EMBL" id="AP022213">
    <property type="protein sequence ID" value="BBT18109.1"/>
    <property type="molecule type" value="Genomic_DNA"/>
</dbReference>
<evidence type="ECO:0000313" key="9">
    <source>
        <dbReference type="Proteomes" id="UP000515591"/>
    </source>
</evidence>
<dbReference type="EMBL" id="AP022642">
    <property type="protein sequence ID" value="BCA30196.1"/>
    <property type="molecule type" value="Genomic_DNA"/>
</dbReference>
<reference evidence="4 8" key="3">
    <citation type="journal article" date="2020" name="Microbiol. Resour. Announc.">
        <title>Complete genome sequence of Pseudomonas otitidis strain MrB4, isolated from Lake Biwa in Japan.</title>
        <authorList>
            <person name="Miyazaki K."/>
            <person name="Hase E."/>
            <person name="Maruya T."/>
        </authorList>
    </citation>
    <scope>NUCLEOTIDE SEQUENCE [LARGE SCALE GENOMIC DNA]</scope>
    <source>
        <strain evidence="4 8">MrB4</strain>
    </source>
</reference>
<feature type="region of interest" description="Disordered" evidence="1">
    <location>
        <begin position="213"/>
        <end position="241"/>
    </location>
</feature>
<dbReference type="Proteomes" id="UP000515591">
    <property type="component" value="Chromosome"/>
</dbReference>
<evidence type="ECO:0000313" key="10">
    <source>
        <dbReference type="Proteomes" id="UP001273935"/>
    </source>
</evidence>
<reference evidence="6 7" key="2">
    <citation type="submission" date="2019-12" db="EMBL/GenBank/DDBJ databases">
        <title>Draft genome sequence of Pseudomonas otitidis recovered from a chicken carcass.</title>
        <authorList>
            <person name="Vieira T.R."/>
            <person name="Oliviera E.F.C."/>
            <person name="Silva N.M.V."/>
            <person name="Sambrano G.E."/>
            <person name="Cibulski S.P."/>
            <person name="Cardoso M.R.I."/>
        </authorList>
    </citation>
    <scope>NUCLEOTIDE SEQUENCE [LARGE SCALE GENOMIC DNA]</scope>
    <source>
        <strain evidence="6 7">25_K</strain>
    </source>
</reference>
<dbReference type="GeneID" id="57399390"/>
<protein>
    <recommendedName>
        <fullName evidence="2">Dit-like phage tail protein N-terminal domain-containing protein</fullName>
    </recommendedName>
</protein>
<dbReference type="InterPro" id="IPR048494">
    <property type="entry name" value="Dit-like_N"/>
</dbReference>
<keyword evidence="10" id="KW-1185">Reference proteome</keyword>
<gene>
    <name evidence="6" type="ORF">GO594_14415</name>
    <name evidence="4" type="ORF">PtoMrB4_41730</name>
    <name evidence="5" type="ORF">R0G64_13495</name>
    <name evidence="3" type="ORF">WP8S17C03_41580</name>
</gene>
<evidence type="ECO:0000256" key="1">
    <source>
        <dbReference type="SAM" id="MobiDB-lite"/>
    </source>
</evidence>
<feature type="compositionally biased region" description="Basic residues" evidence="1">
    <location>
        <begin position="228"/>
        <end position="238"/>
    </location>
</feature>
<feature type="domain" description="Dit-like phage tail protein N-terminal" evidence="2">
    <location>
        <begin position="14"/>
        <end position="203"/>
    </location>
</feature>
<reference evidence="3 9" key="1">
    <citation type="submission" date="2019-12" db="EMBL/GenBank/DDBJ databases">
        <title>complete genome sequences of Pseudomonas otitidis str. WP8-S17-CRE-03 isolated from wastewater treatment plant effluent.</title>
        <authorList>
            <person name="Sekizuka T."/>
            <person name="Itokawa K."/>
            <person name="Yatsu K."/>
            <person name="Inamine Y."/>
            <person name="Kuroda M."/>
        </authorList>
    </citation>
    <scope>NUCLEOTIDE SEQUENCE [LARGE SCALE GENOMIC DNA]</scope>
    <source>
        <strain evidence="3 9">WP8-S17-CRE-03</strain>
    </source>
</reference>
<evidence type="ECO:0000313" key="6">
    <source>
        <dbReference type="EMBL" id="MWK57174.1"/>
    </source>
</evidence>
<evidence type="ECO:0000313" key="8">
    <source>
        <dbReference type="Proteomes" id="UP000501237"/>
    </source>
</evidence>
<evidence type="ECO:0000259" key="2">
    <source>
        <dbReference type="Pfam" id="PF21821"/>
    </source>
</evidence>
<dbReference type="Pfam" id="PF21821">
    <property type="entry name" value="Dit_like"/>
    <property type="match status" value="1"/>
</dbReference>
<dbReference type="RefSeq" id="WP_044411553.1">
    <property type="nucleotide sequence ID" value="NZ_AP022213.1"/>
</dbReference>
<dbReference type="Proteomes" id="UP000461288">
    <property type="component" value="Unassembled WGS sequence"/>
</dbReference>
<organism evidence="6 7">
    <name type="scientific">Metapseudomonas otitidis</name>
    <dbReference type="NCBI Taxonomy" id="319939"/>
    <lineage>
        <taxon>Bacteria</taxon>
        <taxon>Pseudomonadati</taxon>
        <taxon>Pseudomonadota</taxon>
        <taxon>Gammaproteobacteria</taxon>
        <taxon>Pseudomonadales</taxon>
        <taxon>Pseudomonadaceae</taxon>
        <taxon>Metapseudomonas</taxon>
    </lineage>
</organism>
<dbReference type="AlphaFoldDB" id="A0A1I0UK66"/>
<proteinExistence type="predicted"/>
<name>A0A1I0UK66_9GAMM</name>
<evidence type="ECO:0000313" key="7">
    <source>
        <dbReference type="Proteomes" id="UP000461288"/>
    </source>
</evidence>
<dbReference type="STRING" id="319939.SAMN05216263_11521"/>
<reference evidence="5 10" key="4">
    <citation type="submission" date="2023-10" db="EMBL/GenBank/DDBJ databases">
        <title>Pseudomonas otitidis isolated from a paediatric patient with cystic fibrosis in Chile.</title>
        <authorList>
            <person name="Amsteins-Romero L."/>
            <person name="Opazo-Capurro A."/>
            <person name="Matus-Kohler M."/>
            <person name="Gonzalez-Rocha G."/>
        </authorList>
    </citation>
    <scope>NUCLEOTIDE SEQUENCE [LARGE SCALE GENOMIC DNA]</scope>
    <source>
        <strain evidence="5 10">P-714</strain>
    </source>
</reference>
<dbReference type="KEGG" id="poj:PtoMrB4_41730"/>
<sequence>MVMLINRRIGTMRLDAVINETHTAELKITENPVESGANIADHAYAQPRTLKIKGIVVEHYDPLAALAAEVTPGLRSSVDFVDEVKPGILANLTRQARNRAQRELKSWLKPQVDTPKARPLAPWMLEYQPLSRFDSSPSQSRLQQVYQCLLDTQKAGELLQVQTGFYLYKNMLLTTISAVQAIDGAIELDLTLREVLVVDTRVINGVVTPAAGTKRSGRSQCQAAEKKSKGKTTPKTKKRNESFAHAVGRTVFS</sequence>
<dbReference type="EMBL" id="JAWJUL010000046">
    <property type="protein sequence ID" value="MDV3440445.1"/>
    <property type="molecule type" value="Genomic_DNA"/>
</dbReference>
<evidence type="ECO:0000313" key="5">
    <source>
        <dbReference type="EMBL" id="MDV3440445.1"/>
    </source>
</evidence>
<evidence type="ECO:0000313" key="4">
    <source>
        <dbReference type="EMBL" id="BCA30196.1"/>
    </source>
</evidence>
<evidence type="ECO:0000313" key="3">
    <source>
        <dbReference type="EMBL" id="BBT18109.1"/>
    </source>
</evidence>